<sequence>MTSPHIIKPEANTPIAASDGQNPYFFIIDTSGRSKREIKHVFSEFFNAFEIFLHSGHKIKLESDSSKVDKDSIETKETHTTAQPAAQIR</sequence>
<comment type="caution">
    <text evidence="2">The sequence shown here is derived from an EMBL/GenBank/DDBJ whole genome shotgun (WGS) entry which is preliminary data.</text>
</comment>
<protein>
    <submittedName>
        <fullName evidence="2">Uncharacterized protein</fullName>
    </submittedName>
</protein>
<gene>
    <name evidence="2" type="ORF">JZM24_07165</name>
</gene>
<keyword evidence="3" id="KW-1185">Reference proteome</keyword>
<feature type="region of interest" description="Disordered" evidence="1">
    <location>
        <begin position="1"/>
        <end position="20"/>
    </location>
</feature>
<reference evidence="2 3" key="1">
    <citation type="journal article" date="2021" name="Genome Biol. Evol.">
        <title>The evolution of interdependence in a four-way mealybug symbiosis.</title>
        <authorList>
            <person name="Garber A.I."/>
            <person name="Kupper M."/>
            <person name="Laetsch D.R."/>
            <person name="Weldon S.R."/>
            <person name="Ladinsky M.S."/>
            <person name="Bjorkman P.J."/>
            <person name="McCutcheon J.P."/>
        </authorList>
    </citation>
    <scope>NUCLEOTIDE SEQUENCE [LARGE SCALE GENOMIC DNA]</scope>
    <source>
        <strain evidence="2">SOD</strain>
    </source>
</reference>
<feature type="compositionally biased region" description="Basic and acidic residues" evidence="1">
    <location>
        <begin position="62"/>
        <end position="79"/>
    </location>
</feature>
<evidence type="ECO:0000256" key="1">
    <source>
        <dbReference type="SAM" id="MobiDB-lite"/>
    </source>
</evidence>
<dbReference type="EMBL" id="JAFJYC010000001">
    <property type="protein sequence ID" value="MBT9431969.1"/>
    <property type="molecule type" value="Genomic_DNA"/>
</dbReference>
<organism evidence="2 3">
    <name type="scientific">Candidatus Sodalis endolongispinus</name>
    <dbReference type="NCBI Taxonomy" id="2812662"/>
    <lineage>
        <taxon>Bacteria</taxon>
        <taxon>Pseudomonadati</taxon>
        <taxon>Pseudomonadota</taxon>
        <taxon>Gammaproteobacteria</taxon>
        <taxon>Enterobacterales</taxon>
        <taxon>Bruguierivoracaceae</taxon>
        <taxon>Sodalis</taxon>
    </lineage>
</organism>
<evidence type="ECO:0000313" key="2">
    <source>
        <dbReference type="EMBL" id="MBT9431969.1"/>
    </source>
</evidence>
<proteinExistence type="predicted"/>
<feature type="compositionally biased region" description="Polar residues" evidence="1">
    <location>
        <begin position="80"/>
        <end position="89"/>
    </location>
</feature>
<dbReference type="RefSeq" id="WP_215669163.1">
    <property type="nucleotide sequence ID" value="NZ_JAFJYC010000001.1"/>
</dbReference>
<accession>A0ABS5YBI0</accession>
<dbReference type="Proteomes" id="UP000811282">
    <property type="component" value="Unassembled WGS sequence"/>
</dbReference>
<name>A0ABS5YBI0_9GAMM</name>
<feature type="region of interest" description="Disordered" evidence="1">
    <location>
        <begin position="62"/>
        <end position="89"/>
    </location>
</feature>
<evidence type="ECO:0000313" key="3">
    <source>
        <dbReference type="Proteomes" id="UP000811282"/>
    </source>
</evidence>